<evidence type="ECO:0000259" key="2">
    <source>
        <dbReference type="PROSITE" id="PS50234"/>
    </source>
</evidence>
<dbReference type="Gene3D" id="3.40.50.410">
    <property type="entry name" value="von Willebrand factor, type A domain"/>
    <property type="match status" value="1"/>
</dbReference>
<dbReference type="Proteomes" id="UP000050471">
    <property type="component" value="Unassembled WGS sequence"/>
</dbReference>
<evidence type="ECO:0000313" key="4">
    <source>
        <dbReference type="EMBL" id="KPN63855.1"/>
    </source>
</evidence>
<organism evidence="4 5">
    <name type="scientific">Aliiroseovarius crassostreae</name>
    <dbReference type="NCBI Taxonomy" id="154981"/>
    <lineage>
        <taxon>Bacteria</taxon>
        <taxon>Pseudomonadati</taxon>
        <taxon>Pseudomonadota</taxon>
        <taxon>Alphaproteobacteria</taxon>
        <taxon>Rhodobacterales</taxon>
        <taxon>Paracoccaceae</taxon>
        <taxon>Aliiroseovarius</taxon>
    </lineage>
</organism>
<feature type="transmembrane region" description="Helical" evidence="1">
    <location>
        <begin position="27"/>
        <end position="46"/>
    </location>
</feature>
<name>A0A0P7IWJ3_9RHOB</name>
<dbReference type="SMART" id="SM00609">
    <property type="entry name" value="VIT"/>
    <property type="match status" value="1"/>
</dbReference>
<gene>
    <name evidence="4" type="ORF">AKJ29_14270</name>
</gene>
<dbReference type="Pfam" id="PF13768">
    <property type="entry name" value="VWA_3"/>
    <property type="match status" value="1"/>
</dbReference>
<keyword evidence="5" id="KW-1185">Reference proteome</keyword>
<dbReference type="AlphaFoldDB" id="A0A0P7IWJ3"/>
<dbReference type="STRING" id="154981.AKJ29_14270"/>
<comment type="caution">
    <text evidence="4">The sequence shown here is derived from an EMBL/GenBank/DDBJ whole genome shotgun (WGS) entry which is preliminary data.</text>
</comment>
<proteinExistence type="predicted"/>
<evidence type="ECO:0008006" key="6">
    <source>
        <dbReference type="Google" id="ProtNLM"/>
    </source>
</evidence>
<dbReference type="InterPro" id="IPR013694">
    <property type="entry name" value="VIT"/>
</dbReference>
<keyword evidence="1" id="KW-0812">Transmembrane</keyword>
<reference evidence="4 5" key="1">
    <citation type="submission" date="2015-09" db="EMBL/GenBank/DDBJ databases">
        <title>Draft genome sequence of Aliiroseovarius crassostreae CV919-312TSm, the causative agent of Roseovarius Oyster Disease (formerly Juvenile Oyster Disease).</title>
        <authorList>
            <person name="Kessner L."/>
            <person name="Spinard E."/>
            <person name="Nelson D."/>
        </authorList>
    </citation>
    <scope>NUCLEOTIDE SEQUENCE [LARGE SCALE GENOMIC DNA]</scope>
    <source>
        <strain evidence="4 5">CV919-312</strain>
    </source>
</reference>
<dbReference type="Pfam" id="PF08487">
    <property type="entry name" value="VIT"/>
    <property type="match status" value="1"/>
</dbReference>
<dbReference type="RefSeq" id="WP_055187552.1">
    <property type="nucleotide sequence ID" value="NZ_FPBS01000020.1"/>
</dbReference>
<evidence type="ECO:0000256" key="1">
    <source>
        <dbReference type="SAM" id="Phobius"/>
    </source>
</evidence>
<dbReference type="SMART" id="SM00327">
    <property type="entry name" value="VWA"/>
    <property type="match status" value="1"/>
</dbReference>
<evidence type="ECO:0000259" key="3">
    <source>
        <dbReference type="PROSITE" id="PS51468"/>
    </source>
</evidence>
<dbReference type="PROSITE" id="PS50234">
    <property type="entry name" value="VWFA"/>
    <property type="match status" value="1"/>
</dbReference>
<dbReference type="PANTHER" id="PTHR45737:SF6">
    <property type="entry name" value="VON WILLEBRAND FACTOR A DOMAIN-CONTAINING PROTEIN 5A"/>
    <property type="match status" value="1"/>
</dbReference>
<accession>A0A0P7IWJ3</accession>
<keyword evidence="1" id="KW-0472">Membrane</keyword>
<dbReference type="PROSITE" id="PS51468">
    <property type="entry name" value="VIT"/>
    <property type="match status" value="1"/>
</dbReference>
<dbReference type="SUPFAM" id="SSF53300">
    <property type="entry name" value="vWA-like"/>
    <property type="match status" value="1"/>
</dbReference>
<evidence type="ECO:0000313" key="5">
    <source>
        <dbReference type="Proteomes" id="UP000050471"/>
    </source>
</evidence>
<dbReference type="OrthoDB" id="9784383at2"/>
<dbReference type="InterPro" id="IPR002035">
    <property type="entry name" value="VWF_A"/>
</dbReference>
<dbReference type="EMBL" id="LKBA01000004">
    <property type="protein sequence ID" value="KPN63855.1"/>
    <property type="molecule type" value="Genomic_DNA"/>
</dbReference>
<keyword evidence="1" id="KW-1133">Transmembrane helix</keyword>
<feature type="domain" description="VWFA" evidence="2">
    <location>
        <begin position="342"/>
        <end position="512"/>
    </location>
</feature>
<feature type="domain" description="VIT" evidence="3">
    <location>
        <begin position="54"/>
        <end position="182"/>
    </location>
</feature>
<protein>
    <recommendedName>
        <fullName evidence="6">Trypsin</fullName>
    </recommendedName>
</protein>
<dbReference type="InterPro" id="IPR036465">
    <property type="entry name" value="vWFA_dom_sf"/>
</dbReference>
<dbReference type="PANTHER" id="PTHR45737">
    <property type="entry name" value="VON WILLEBRAND FACTOR A DOMAIN-CONTAINING PROTEIN 5A"/>
    <property type="match status" value="1"/>
</dbReference>
<sequence>MTNLTSCNTQRHIPRNPGRRFPRINRVTLLIVLVAYALAIPLSAFSQTDHEGVAGRVVAQVGGETVELPMLDSAYSVNIEGDMATVELRQTFSNPSQIPLEAEYLFPLNQNAAVFGMTMQVGDEIVRAVIREKQVAEAEYKQAASDGKAAALLTQHRPNMFTQKIANLMPGLPVEVTLKYVQMVPKIDGQYELVIPMIVGPRHENPAADQPALAQDDDATLQNATWTISPLPAYPQVAGLDLPDSFLSDRVSLDVTMVAGVEVSQFASPTHPLDITETDNRLGARFTQGKVMDNKDLILRYMLGGEALQAATLTHHDERGGFLSVMIEPPAIPNEATATPRELVFVLDTSGSMSGQPMAASKRFMDAALKGLRPDDYFRIIPFSDTTRHFAQGATPATSSNIKAGRKFVSKLTSGGGTEIDDAIHAAFATSSPANTMRIVVFLSDGYIGGEAQVLRTIREQIGQARIYAFGIGSSVNRYLLDAMAEEGRGYARYVGLDEDAMEVAEVMAANLKTPLLTDIEIDWGELEVSDITPARIPDLFAGNSLRIYARYKGADQGQVMLNGLVQGRKAQMPVKLVLSDQKGEAALPLIWARNQIATMERRIAVRDRAGAADAEITRLGLEFSLQTKNTSFVAVSQKVVNDTDREANTAGVPLPMVSGVSEEAYPQGFSGSSAPEPEAMLGMILVAVMTLLGLRPRRMKQV</sequence>